<comment type="similarity">
    <text evidence="1">Belongs to the enoyl-CoA hydratase/isomerase family.</text>
</comment>
<dbReference type="InterPro" id="IPR001753">
    <property type="entry name" value="Enoyl-CoA_hydra/iso"/>
</dbReference>
<evidence type="ECO:0000313" key="2">
    <source>
        <dbReference type="EMBL" id="MEQ3552651.1"/>
    </source>
</evidence>
<comment type="caution">
    <text evidence="2">The sequence shown here is derived from an EMBL/GenBank/DDBJ whole genome shotgun (WGS) entry which is preliminary data.</text>
</comment>
<dbReference type="Gene3D" id="3.90.226.10">
    <property type="entry name" value="2-enoyl-CoA Hydratase, Chain A, domain 1"/>
    <property type="match status" value="1"/>
</dbReference>
<keyword evidence="3" id="KW-1185">Reference proteome</keyword>
<gene>
    <name evidence="2" type="ORF">WIS52_19440</name>
</gene>
<sequence>MSAVYYEQNSGVARITLDAPERGNPLNPTSVAELADAVRRARADDSHVVVLSATGDTFCVGGDLTAFAGADDVEHMIDDLAEALHRVISDLHRIAAVVVSVVQGTTAGAGVPLAAAADLVLASTSARFTLAYTGVGLSPDGGTSLLTASLGLHRTLRLALLNPVVTAEEAHALGLVAEVHPDDELDAAVEATVAGLRRGSRSAQIAAKRLLREAATPGEEAALRRETLSIRALAASPDGREGVAAFLAKRAPGYPSSCA</sequence>
<organism evidence="2 3">
    <name type="scientific">Pseudonocardia nematodicida</name>
    <dbReference type="NCBI Taxonomy" id="1206997"/>
    <lineage>
        <taxon>Bacteria</taxon>
        <taxon>Bacillati</taxon>
        <taxon>Actinomycetota</taxon>
        <taxon>Actinomycetes</taxon>
        <taxon>Pseudonocardiales</taxon>
        <taxon>Pseudonocardiaceae</taxon>
        <taxon>Pseudonocardia</taxon>
    </lineage>
</organism>
<dbReference type="SUPFAM" id="SSF52096">
    <property type="entry name" value="ClpP/crotonase"/>
    <property type="match status" value="1"/>
</dbReference>
<dbReference type="EMBL" id="JBEDNQ010000008">
    <property type="protein sequence ID" value="MEQ3552651.1"/>
    <property type="molecule type" value="Genomic_DNA"/>
</dbReference>
<dbReference type="CDD" id="cd06558">
    <property type="entry name" value="crotonase-like"/>
    <property type="match status" value="1"/>
</dbReference>
<dbReference type="InterPro" id="IPR029045">
    <property type="entry name" value="ClpP/crotonase-like_dom_sf"/>
</dbReference>
<dbReference type="Pfam" id="PF00378">
    <property type="entry name" value="ECH_1"/>
    <property type="match status" value="1"/>
</dbReference>
<dbReference type="InterPro" id="IPR051683">
    <property type="entry name" value="Enoyl-CoA_Hydratase/Isomerase"/>
</dbReference>
<dbReference type="Proteomes" id="UP001494902">
    <property type="component" value="Unassembled WGS sequence"/>
</dbReference>
<evidence type="ECO:0000313" key="3">
    <source>
        <dbReference type="Proteomes" id="UP001494902"/>
    </source>
</evidence>
<protein>
    <submittedName>
        <fullName evidence="2">Enoyl-CoA hydratase-related protein</fullName>
    </submittedName>
</protein>
<dbReference type="RefSeq" id="WP_349299724.1">
    <property type="nucleotide sequence ID" value="NZ_JBEDNQ010000008.1"/>
</dbReference>
<proteinExistence type="inferred from homology"/>
<reference evidence="2 3" key="1">
    <citation type="submission" date="2024-03" db="EMBL/GenBank/DDBJ databases">
        <title>Draft genome sequence of Pseudonocardia nematodicida JCM 31783.</title>
        <authorList>
            <person name="Butdee W."/>
            <person name="Duangmal K."/>
        </authorList>
    </citation>
    <scope>NUCLEOTIDE SEQUENCE [LARGE SCALE GENOMIC DNA]</scope>
    <source>
        <strain evidence="2 3">JCM 31783</strain>
    </source>
</reference>
<name>A0ABV1KER6_9PSEU</name>
<dbReference type="PANTHER" id="PTHR42964:SF1">
    <property type="entry name" value="POLYKETIDE BIOSYNTHESIS ENOYL-COA HYDRATASE PKSH-RELATED"/>
    <property type="match status" value="1"/>
</dbReference>
<accession>A0ABV1KER6</accession>
<dbReference type="PANTHER" id="PTHR42964">
    <property type="entry name" value="ENOYL-COA HYDRATASE"/>
    <property type="match status" value="1"/>
</dbReference>
<evidence type="ECO:0000256" key="1">
    <source>
        <dbReference type="ARBA" id="ARBA00005254"/>
    </source>
</evidence>